<accession>A0A2Z5ZG17</accession>
<reference evidence="1 2" key="1">
    <citation type="submission" date="2018-02" db="EMBL/GenBank/DDBJ databases">
        <title>Acetobacter orientalis genome.</title>
        <authorList>
            <person name="Nakashima N."/>
            <person name="Tamura T."/>
        </authorList>
    </citation>
    <scope>NUCLEOTIDE SEQUENCE [LARGE SCALE GENOMIC DNA]</scope>
    <source>
        <strain evidence="1 2">FAN1</strain>
    </source>
</reference>
<sequence length="51" mass="5617">MVGWTLRRQKKNLCATLPSYARCGEVIWCCGSTAALFAPWHKRAGSAGYKA</sequence>
<dbReference type="Proteomes" id="UP000270034">
    <property type="component" value="Chromosome"/>
</dbReference>
<protein>
    <submittedName>
        <fullName evidence="1">Putrescine carbamoyltransferase</fullName>
    </submittedName>
</protein>
<gene>
    <name evidence="1" type="ORF">AcetOrient_orf01795</name>
</gene>
<proteinExistence type="predicted"/>
<dbReference type="GO" id="GO:0016740">
    <property type="term" value="F:transferase activity"/>
    <property type="evidence" value="ECO:0007669"/>
    <property type="project" value="UniProtKB-KW"/>
</dbReference>
<dbReference type="AlphaFoldDB" id="A0A2Z5ZG17"/>
<dbReference type="KEGG" id="aot:AcetOri_orf01795"/>
<name>A0A2Z5ZG17_9PROT</name>
<evidence type="ECO:0000313" key="1">
    <source>
        <dbReference type="EMBL" id="BBC79550.1"/>
    </source>
</evidence>
<evidence type="ECO:0000313" key="2">
    <source>
        <dbReference type="Proteomes" id="UP000270034"/>
    </source>
</evidence>
<keyword evidence="1" id="KW-0808">Transferase</keyword>
<dbReference type="EMBL" id="AP018515">
    <property type="protein sequence ID" value="BBC79550.1"/>
    <property type="molecule type" value="Genomic_DNA"/>
</dbReference>
<organism evidence="1 2">
    <name type="scientific">Acetobacter orientalis</name>
    <dbReference type="NCBI Taxonomy" id="146474"/>
    <lineage>
        <taxon>Bacteria</taxon>
        <taxon>Pseudomonadati</taxon>
        <taxon>Pseudomonadota</taxon>
        <taxon>Alphaproteobacteria</taxon>
        <taxon>Acetobacterales</taxon>
        <taxon>Acetobacteraceae</taxon>
        <taxon>Acetobacter</taxon>
    </lineage>
</organism>